<dbReference type="Pfam" id="PF07690">
    <property type="entry name" value="MFS_1"/>
    <property type="match status" value="2"/>
</dbReference>
<name>A0AA39GPD2_SARSR</name>
<dbReference type="SUPFAM" id="SSF103473">
    <property type="entry name" value="MFS general substrate transporter"/>
    <property type="match status" value="1"/>
</dbReference>
<feature type="transmembrane region" description="Helical" evidence="6">
    <location>
        <begin position="167"/>
        <end position="186"/>
    </location>
</feature>
<feature type="region of interest" description="Disordered" evidence="5">
    <location>
        <begin position="555"/>
        <end position="588"/>
    </location>
</feature>
<dbReference type="InterPro" id="IPR011701">
    <property type="entry name" value="MFS"/>
</dbReference>
<protein>
    <recommendedName>
        <fullName evidence="7">Major facilitator superfamily (MFS) profile domain-containing protein</fullName>
    </recommendedName>
</protein>
<feature type="transmembrane region" description="Helical" evidence="6">
    <location>
        <begin position="523"/>
        <end position="545"/>
    </location>
</feature>
<evidence type="ECO:0000256" key="2">
    <source>
        <dbReference type="ARBA" id="ARBA00022692"/>
    </source>
</evidence>
<evidence type="ECO:0000256" key="4">
    <source>
        <dbReference type="ARBA" id="ARBA00023136"/>
    </source>
</evidence>
<evidence type="ECO:0000256" key="5">
    <source>
        <dbReference type="SAM" id="MobiDB-lite"/>
    </source>
</evidence>
<feature type="transmembrane region" description="Helical" evidence="6">
    <location>
        <begin position="136"/>
        <end position="155"/>
    </location>
</feature>
<dbReference type="PANTHER" id="PTHR23507">
    <property type="entry name" value="ZGC:174356"/>
    <property type="match status" value="1"/>
</dbReference>
<dbReference type="PANTHER" id="PTHR23507:SF40">
    <property type="entry name" value="TETRACYCLINE-EFFLUX TRANSPORTER"/>
    <property type="match status" value="1"/>
</dbReference>
<dbReference type="GO" id="GO:0016020">
    <property type="term" value="C:membrane"/>
    <property type="evidence" value="ECO:0007669"/>
    <property type="project" value="UniProtKB-SubCell"/>
</dbReference>
<evidence type="ECO:0000256" key="1">
    <source>
        <dbReference type="ARBA" id="ARBA00004141"/>
    </source>
</evidence>
<feature type="region of interest" description="Disordered" evidence="5">
    <location>
        <begin position="1"/>
        <end position="39"/>
    </location>
</feature>
<feature type="compositionally biased region" description="Low complexity" evidence="5">
    <location>
        <begin position="25"/>
        <end position="39"/>
    </location>
</feature>
<dbReference type="AlphaFoldDB" id="A0AA39GPD2"/>
<reference evidence="8" key="1">
    <citation type="submission" date="2022-10" db="EMBL/GenBank/DDBJ databases">
        <title>Determination and structural analysis of whole genome sequence of Sarocladium strictum F4-1.</title>
        <authorList>
            <person name="Hu L."/>
            <person name="Jiang Y."/>
        </authorList>
    </citation>
    <scope>NUCLEOTIDE SEQUENCE</scope>
    <source>
        <strain evidence="8">F4-1</strain>
    </source>
</reference>
<feature type="domain" description="Major facilitator superfamily (MFS) profile" evidence="7">
    <location>
        <begin position="67"/>
        <end position="550"/>
    </location>
</feature>
<feature type="transmembrane region" description="Helical" evidence="6">
    <location>
        <begin position="435"/>
        <end position="454"/>
    </location>
</feature>
<keyword evidence="4 6" id="KW-0472">Membrane</keyword>
<evidence type="ECO:0000256" key="3">
    <source>
        <dbReference type="ARBA" id="ARBA00022989"/>
    </source>
</evidence>
<gene>
    <name evidence="8" type="ORF">NLU13_0607</name>
</gene>
<feature type="transmembrane region" description="Helical" evidence="6">
    <location>
        <begin position="66"/>
        <end position="85"/>
    </location>
</feature>
<dbReference type="PROSITE" id="PS50850">
    <property type="entry name" value="MFS"/>
    <property type="match status" value="1"/>
</dbReference>
<feature type="transmembrane region" description="Helical" evidence="6">
    <location>
        <begin position="493"/>
        <end position="517"/>
    </location>
</feature>
<feature type="transmembrane region" description="Helical" evidence="6">
    <location>
        <begin position="460"/>
        <end position="481"/>
    </location>
</feature>
<evidence type="ECO:0000256" key="6">
    <source>
        <dbReference type="SAM" id="Phobius"/>
    </source>
</evidence>
<keyword evidence="3 6" id="KW-1133">Transmembrane helix</keyword>
<feature type="transmembrane region" description="Helical" evidence="6">
    <location>
        <begin position="388"/>
        <end position="406"/>
    </location>
</feature>
<organism evidence="8 9">
    <name type="scientific">Sarocladium strictum</name>
    <name type="common">Black bundle disease fungus</name>
    <name type="synonym">Acremonium strictum</name>
    <dbReference type="NCBI Taxonomy" id="5046"/>
    <lineage>
        <taxon>Eukaryota</taxon>
        <taxon>Fungi</taxon>
        <taxon>Dikarya</taxon>
        <taxon>Ascomycota</taxon>
        <taxon>Pezizomycotina</taxon>
        <taxon>Sordariomycetes</taxon>
        <taxon>Hypocreomycetidae</taxon>
        <taxon>Hypocreales</taxon>
        <taxon>Sarocladiaceae</taxon>
        <taxon>Sarocladium</taxon>
    </lineage>
</organism>
<dbReference type="Proteomes" id="UP001175261">
    <property type="component" value="Unassembled WGS sequence"/>
</dbReference>
<sequence>MTASKSSPAQRAHVREVETGSNENSPLLSAESSRSSEIELPPLSKKGTWTGLDDFEGLPWWRVPSVWFIVIPMPIFTLAFGGIMVPKLNLILSLVCRQYFADHGLDDPGSGYSPIIAGGENPQCTIPGVQRMASEFLLIMNLITGLLSALIAPKMGQLSDRYGRTRLMALSSCGGIINEIITIIIAKHSDVLDYRWLIVGSLCDGLTGSFTAGSILSHSYIADCTPPAKRAVAVGWVQACLFGGLAFGPLISGYFIAYTGNLISFFYVAVACHAFFILFIRFVTPESLSKRTQELARERWAQGKSKRDATKATSLFMQIASLVDPLKALWPRGPGTSPALRRNLVSLAVTDTIIMTSSMGAGAVILLYSKYMFDWDNLTSSQFISTLSLVRVFALMVLLPLINYFGRVRPAARLRRESGTIPVDRNTGADRLDLWVLRLALVSDVMGIFGYIFVRSGTLFFLSGMLTAFGGLGSATTQAVLTKHVPQERVGVVLGAVGMAHALARVVGPLIFNGIYALTVEPFPQAAFVTLAVLFAIAIVTAFLIRPHVHWQEDETDEAEQDAFHSAQATSGPEDVLPPFEEDPLIVH</sequence>
<proteinExistence type="predicted"/>
<dbReference type="EMBL" id="JAPDFR010000001">
    <property type="protein sequence ID" value="KAK0391105.1"/>
    <property type="molecule type" value="Genomic_DNA"/>
</dbReference>
<evidence type="ECO:0000259" key="7">
    <source>
        <dbReference type="PROSITE" id="PS50850"/>
    </source>
</evidence>
<comment type="subcellular location">
    <subcellularLocation>
        <location evidence="1">Membrane</location>
        <topology evidence="1">Multi-pass membrane protein</topology>
    </subcellularLocation>
</comment>
<feature type="transmembrane region" description="Helical" evidence="6">
    <location>
        <begin position="344"/>
        <end position="368"/>
    </location>
</feature>
<keyword evidence="9" id="KW-1185">Reference proteome</keyword>
<comment type="caution">
    <text evidence="8">The sequence shown here is derived from an EMBL/GenBank/DDBJ whole genome shotgun (WGS) entry which is preliminary data.</text>
</comment>
<dbReference type="InterPro" id="IPR036259">
    <property type="entry name" value="MFS_trans_sf"/>
</dbReference>
<dbReference type="InterPro" id="IPR020846">
    <property type="entry name" value="MFS_dom"/>
</dbReference>
<keyword evidence="2 6" id="KW-0812">Transmembrane</keyword>
<feature type="transmembrane region" description="Helical" evidence="6">
    <location>
        <begin position="262"/>
        <end position="283"/>
    </location>
</feature>
<feature type="transmembrane region" description="Helical" evidence="6">
    <location>
        <begin position="198"/>
        <end position="221"/>
    </location>
</feature>
<accession>A0AA39GPD2</accession>
<dbReference type="GO" id="GO:0022857">
    <property type="term" value="F:transmembrane transporter activity"/>
    <property type="evidence" value="ECO:0007669"/>
    <property type="project" value="InterPro"/>
</dbReference>
<feature type="transmembrane region" description="Helical" evidence="6">
    <location>
        <begin position="233"/>
        <end position="256"/>
    </location>
</feature>
<evidence type="ECO:0000313" key="8">
    <source>
        <dbReference type="EMBL" id="KAK0391105.1"/>
    </source>
</evidence>
<dbReference type="Gene3D" id="1.20.1250.20">
    <property type="entry name" value="MFS general substrate transporter like domains"/>
    <property type="match status" value="1"/>
</dbReference>
<evidence type="ECO:0000313" key="9">
    <source>
        <dbReference type="Proteomes" id="UP001175261"/>
    </source>
</evidence>